<dbReference type="Pfam" id="PF00098">
    <property type="entry name" value="zf-CCHC"/>
    <property type="match status" value="2"/>
</dbReference>
<dbReference type="GeneID" id="126912530"/>
<keyword evidence="5" id="KW-0862">Zinc</keyword>
<feature type="compositionally biased region" description="Low complexity" evidence="6">
    <location>
        <begin position="24"/>
        <end position="37"/>
    </location>
</feature>
<dbReference type="GO" id="GO:0016779">
    <property type="term" value="F:nucleotidyltransferase activity"/>
    <property type="evidence" value="ECO:0007669"/>
    <property type="project" value="UniProtKB-KW"/>
</dbReference>
<dbReference type="GO" id="GO:0008270">
    <property type="term" value="F:zinc ion binding"/>
    <property type="evidence" value="ECO:0007669"/>
    <property type="project" value="UniProtKB-KW"/>
</dbReference>
<dbReference type="SUPFAM" id="SSF57756">
    <property type="entry name" value="Retrovirus zinc finger-like domains"/>
    <property type="match status" value="1"/>
</dbReference>
<dbReference type="InterPro" id="IPR050951">
    <property type="entry name" value="Retrovirus_Pol_polyprotein"/>
</dbReference>
<dbReference type="Proteomes" id="UP000829999">
    <property type="component" value="Chromosome 26"/>
</dbReference>
<feature type="domain" description="CCHC-type" evidence="7">
    <location>
        <begin position="304"/>
        <end position="317"/>
    </location>
</feature>
<keyword evidence="5" id="KW-0863">Zinc-finger</keyword>
<keyword evidence="4" id="KW-0255">Endonuclease</keyword>
<dbReference type="PROSITE" id="PS50158">
    <property type="entry name" value="ZF_CCHC"/>
    <property type="match status" value="2"/>
</dbReference>
<proteinExistence type="predicted"/>
<evidence type="ECO:0000313" key="8">
    <source>
        <dbReference type="Proteomes" id="UP000829999"/>
    </source>
</evidence>
<dbReference type="Gene3D" id="4.10.60.10">
    <property type="entry name" value="Zinc finger, CCHC-type"/>
    <property type="match status" value="1"/>
</dbReference>
<feature type="compositionally biased region" description="Basic residues" evidence="6">
    <location>
        <begin position="1"/>
        <end position="23"/>
    </location>
</feature>
<keyword evidence="1" id="KW-0808">Transferase</keyword>
<evidence type="ECO:0000259" key="7">
    <source>
        <dbReference type="PROSITE" id="PS50158"/>
    </source>
</evidence>
<reference evidence="9" key="1">
    <citation type="submission" date="2025-08" db="UniProtKB">
        <authorList>
            <consortium name="RefSeq"/>
        </authorList>
    </citation>
    <scope>IDENTIFICATION</scope>
    <source>
        <tissue evidence="9">Whole larval tissue</tissue>
    </source>
</reference>
<organism evidence="8 9">
    <name type="scientific">Spodoptera frugiperda</name>
    <name type="common">Fall armyworm</name>
    <dbReference type="NCBI Taxonomy" id="7108"/>
    <lineage>
        <taxon>Eukaryota</taxon>
        <taxon>Metazoa</taxon>
        <taxon>Ecdysozoa</taxon>
        <taxon>Arthropoda</taxon>
        <taxon>Hexapoda</taxon>
        <taxon>Insecta</taxon>
        <taxon>Pterygota</taxon>
        <taxon>Neoptera</taxon>
        <taxon>Endopterygota</taxon>
        <taxon>Lepidoptera</taxon>
        <taxon>Glossata</taxon>
        <taxon>Ditrysia</taxon>
        <taxon>Noctuoidea</taxon>
        <taxon>Noctuidae</taxon>
        <taxon>Amphipyrinae</taxon>
        <taxon>Spodoptera</taxon>
    </lineage>
</organism>
<protein>
    <submittedName>
        <fullName evidence="9">Uncharacterized protein LOC126912530</fullName>
    </submittedName>
</protein>
<keyword evidence="4" id="KW-0378">Hydrolase</keyword>
<keyword evidence="8" id="KW-1185">Reference proteome</keyword>
<feature type="domain" description="CCHC-type" evidence="7">
    <location>
        <begin position="323"/>
        <end position="338"/>
    </location>
</feature>
<dbReference type="GO" id="GO:0004519">
    <property type="term" value="F:endonuclease activity"/>
    <property type="evidence" value="ECO:0007669"/>
    <property type="project" value="UniProtKB-KW"/>
</dbReference>
<dbReference type="InterPro" id="IPR021109">
    <property type="entry name" value="Peptidase_aspartic_dom_sf"/>
</dbReference>
<dbReference type="InterPro" id="IPR001878">
    <property type="entry name" value="Znf_CCHC"/>
</dbReference>
<dbReference type="Gene3D" id="2.40.70.10">
    <property type="entry name" value="Acid Proteases"/>
    <property type="match status" value="1"/>
</dbReference>
<feature type="region of interest" description="Disordered" evidence="6">
    <location>
        <begin position="1"/>
        <end position="77"/>
    </location>
</feature>
<dbReference type="GO" id="GO:0071897">
    <property type="term" value="P:DNA biosynthetic process"/>
    <property type="evidence" value="ECO:0007669"/>
    <property type="project" value="UniProtKB-ARBA"/>
</dbReference>
<dbReference type="AlphaFoldDB" id="A0A9R0E9A2"/>
<gene>
    <name evidence="9" type="primary">LOC126912530</name>
</gene>
<keyword evidence="2" id="KW-0548">Nucleotidyltransferase</keyword>
<dbReference type="SUPFAM" id="SSF56672">
    <property type="entry name" value="DNA/RNA polymerases"/>
    <property type="match status" value="1"/>
</dbReference>
<evidence type="ECO:0000256" key="3">
    <source>
        <dbReference type="ARBA" id="ARBA00022722"/>
    </source>
</evidence>
<evidence type="ECO:0000256" key="5">
    <source>
        <dbReference type="PROSITE-ProRule" id="PRU00047"/>
    </source>
</evidence>
<dbReference type="CDD" id="cd00303">
    <property type="entry name" value="retropepsin_like"/>
    <property type="match status" value="1"/>
</dbReference>
<evidence type="ECO:0000256" key="1">
    <source>
        <dbReference type="ARBA" id="ARBA00022679"/>
    </source>
</evidence>
<dbReference type="PANTHER" id="PTHR37984">
    <property type="entry name" value="PROTEIN CBG26694"/>
    <property type="match status" value="1"/>
</dbReference>
<keyword evidence="3" id="KW-0540">Nuclease</keyword>
<dbReference type="OrthoDB" id="115435at2759"/>
<dbReference type="GO" id="GO:0003676">
    <property type="term" value="F:nucleic acid binding"/>
    <property type="evidence" value="ECO:0007669"/>
    <property type="project" value="InterPro"/>
</dbReference>
<evidence type="ECO:0000256" key="4">
    <source>
        <dbReference type="ARBA" id="ARBA00022759"/>
    </source>
</evidence>
<dbReference type="InterPro" id="IPR036875">
    <property type="entry name" value="Znf_CCHC_sf"/>
</dbReference>
<keyword evidence="5" id="KW-0479">Metal-binding</keyword>
<accession>A0A9R0E9A2</accession>
<dbReference type="InterPro" id="IPR043502">
    <property type="entry name" value="DNA/RNA_pol_sf"/>
</dbReference>
<dbReference type="Gene3D" id="3.10.10.10">
    <property type="entry name" value="HIV Type 1 Reverse Transcriptase, subunit A, domain 1"/>
    <property type="match status" value="1"/>
</dbReference>
<evidence type="ECO:0000256" key="2">
    <source>
        <dbReference type="ARBA" id="ARBA00022695"/>
    </source>
</evidence>
<sequence length="712" mass="80904">MGSNRRSRSRKRRTSKRQHRRRYSSSVASSSNSSMSSNIRHDKRRKSSKTQYKKDKTHQRRSKNKFDSPKINNIFGTTTPPVVERIYNNNDTSTTPVAGVNFPINNMFSTHINVIPEFDPSDGSQNVESWIHKVNECAQIYSWNDTQIRHYALAKLTGLAKRWYQGLPSLLFTWEQWTEKLKIAFPSTENYGDMLQKMLQYRCRIGQPLDVYYYEKMILINRCEILGRKAVGCLVHGIDDKFVRMSANACRFEEPEQLFSYLKTLAQSDNNNMSNRRKINNKEFGSQQELPNSGTNSSRPSVVCFNCGETGHIRTKCNKPMKRCNTCRRVGHLSKDCRVKPNMTDNNGDTNLLQITAPPSDKNVMRIQSNNSESDKFHKEININGNVLHGFIDLGSTCTLLKESLANKIFGDYEKDKNVPNLRGFGNSSVKPLGTVKGLITVDDISAQVDFIVVSDFYMPYDAIIGQTFTELPNVVLYKTSNNLRFYEAPNLTVSDIFSVKVKLNSSQDITIEPNTTSPVEVVTFAKFSGSLYVPSGLRYSDDKKFLVLPGLYNYLDGSGYIMITNLANGNLCVRKGQTIARGFEYNEITDNYIGYTTTTSQNPKPLNDINVGTQLSQSEMQNLTDLLNKYRDCFAVDLSELGKTNLTKMVIRLKDDIPVVYNPYRMSLKEKEQLSEIIEDLLNNGIIRESSSPYASPVLLVNKKMGRNVYA</sequence>
<dbReference type="RefSeq" id="XP_050561008.1">
    <property type="nucleotide sequence ID" value="XM_050705051.1"/>
</dbReference>
<evidence type="ECO:0000256" key="6">
    <source>
        <dbReference type="SAM" id="MobiDB-lite"/>
    </source>
</evidence>
<evidence type="ECO:0000313" key="9">
    <source>
        <dbReference type="RefSeq" id="XP_050561008.1"/>
    </source>
</evidence>
<dbReference type="SMART" id="SM00343">
    <property type="entry name" value="ZnF_C2HC"/>
    <property type="match status" value="2"/>
</dbReference>
<name>A0A9R0E9A2_SPOFR</name>
<dbReference type="PANTHER" id="PTHR37984:SF5">
    <property type="entry name" value="PROTEIN NYNRIN-LIKE"/>
    <property type="match status" value="1"/>
</dbReference>